<dbReference type="InterPro" id="IPR009737">
    <property type="entry name" value="Aim32/Apd1-like"/>
</dbReference>
<dbReference type="EMBL" id="DS022308">
    <property type="protein sequence ID" value="OAJ42612.1"/>
    <property type="molecule type" value="Genomic_DNA"/>
</dbReference>
<name>A0A177WRT7_BATDL</name>
<dbReference type="STRING" id="403673.A0A177WRT7"/>
<dbReference type="AlphaFoldDB" id="A0A177WRT7"/>
<evidence type="ECO:0008006" key="3">
    <source>
        <dbReference type="Google" id="ProtNLM"/>
    </source>
</evidence>
<proteinExistence type="predicted"/>
<dbReference type="OrthoDB" id="10253744at2759"/>
<dbReference type="PANTHER" id="PTHR31902:SF14">
    <property type="entry name" value="ACTIN PATCHES DISTAL PROTEIN 1"/>
    <property type="match status" value="1"/>
</dbReference>
<dbReference type="Pfam" id="PF06999">
    <property type="entry name" value="Suc_Fer-like"/>
    <property type="match status" value="1"/>
</dbReference>
<dbReference type="Gene3D" id="3.40.30.10">
    <property type="entry name" value="Glutaredoxin"/>
    <property type="match status" value="1"/>
</dbReference>
<sequence length="294" mass="32471">MKYLADAISGLARNISQVLIADSQSEATPSQSVAPEASASPIDPPIASDVHFTDSPCYTCNDPCTDHPQLPGYLAKNIDVETPLHGTMKPYRQHILVRVGLGTKWAEKLGQTPNAFFTHVDDSISNLHPPFRSLITAFETVEGGESGLPVEGESPEIMLKLLPEAFAAKTLAKPWGHKTTVMVCTHKRRDKRCGVAGPLLMKEFNDAVKEFDMDADVGVYGVSHFGGHKFAGNIIIYRYNSGGQMVGDWYGRVRTCHARPILETTVKQDKIFKELWRGRMDAIVRKDSKSSMVW</sequence>
<accession>A0A177WRT7</accession>
<dbReference type="CDD" id="cd03062">
    <property type="entry name" value="TRX_Fd_Sucrase"/>
    <property type="match status" value="1"/>
</dbReference>
<dbReference type="SUPFAM" id="SSF52833">
    <property type="entry name" value="Thioredoxin-like"/>
    <property type="match status" value="1"/>
</dbReference>
<organism evidence="1 2">
    <name type="scientific">Batrachochytrium dendrobatidis (strain JEL423)</name>
    <dbReference type="NCBI Taxonomy" id="403673"/>
    <lineage>
        <taxon>Eukaryota</taxon>
        <taxon>Fungi</taxon>
        <taxon>Fungi incertae sedis</taxon>
        <taxon>Chytridiomycota</taxon>
        <taxon>Chytridiomycota incertae sedis</taxon>
        <taxon>Chytridiomycetes</taxon>
        <taxon>Rhizophydiales</taxon>
        <taxon>Rhizophydiales incertae sedis</taxon>
        <taxon>Batrachochytrium</taxon>
    </lineage>
</organism>
<gene>
    <name evidence="1" type="ORF">BDEG_26053</name>
</gene>
<reference evidence="1 2" key="1">
    <citation type="submission" date="2006-10" db="EMBL/GenBank/DDBJ databases">
        <title>The Genome Sequence of Batrachochytrium dendrobatidis JEL423.</title>
        <authorList>
            <consortium name="The Broad Institute Genome Sequencing Platform"/>
            <person name="Birren B."/>
            <person name="Lander E."/>
            <person name="Galagan J."/>
            <person name="Cuomo C."/>
            <person name="Devon K."/>
            <person name="Jaffe D."/>
            <person name="Butler J."/>
            <person name="Alvarez P."/>
            <person name="Gnerre S."/>
            <person name="Grabherr M."/>
            <person name="Kleber M."/>
            <person name="Mauceli E."/>
            <person name="Brockman W."/>
            <person name="Young S."/>
            <person name="LaButti K."/>
            <person name="Sykes S."/>
            <person name="DeCaprio D."/>
            <person name="Crawford M."/>
            <person name="Koehrsen M."/>
            <person name="Engels R."/>
            <person name="Montgomery P."/>
            <person name="Pearson M."/>
            <person name="Howarth C."/>
            <person name="Larson L."/>
            <person name="White J."/>
            <person name="O'Leary S."/>
            <person name="Kodira C."/>
            <person name="Zeng Q."/>
            <person name="Yandava C."/>
            <person name="Alvarado L."/>
            <person name="Longcore J."/>
            <person name="James T."/>
        </authorList>
    </citation>
    <scope>NUCLEOTIDE SEQUENCE [LARGE SCALE GENOMIC DNA]</scope>
    <source>
        <strain evidence="1 2">JEL423</strain>
    </source>
</reference>
<protein>
    <recommendedName>
        <fullName evidence="3">Sucrase/ferredoxin-like family protein</fullName>
    </recommendedName>
</protein>
<evidence type="ECO:0000313" key="2">
    <source>
        <dbReference type="Proteomes" id="UP000077115"/>
    </source>
</evidence>
<dbReference type="VEuPathDB" id="FungiDB:BDEG_26053"/>
<dbReference type="InterPro" id="IPR036249">
    <property type="entry name" value="Thioredoxin-like_sf"/>
</dbReference>
<dbReference type="PANTHER" id="PTHR31902">
    <property type="entry name" value="ACTIN PATCHES DISTAL PROTEIN 1"/>
    <property type="match status" value="1"/>
</dbReference>
<dbReference type="Proteomes" id="UP000077115">
    <property type="component" value="Unassembled WGS sequence"/>
</dbReference>
<evidence type="ECO:0000313" key="1">
    <source>
        <dbReference type="EMBL" id="OAJ42612.1"/>
    </source>
</evidence>
<reference evidence="1 2" key="2">
    <citation type="submission" date="2016-05" db="EMBL/GenBank/DDBJ databases">
        <title>Lineage-specific infection strategies underlie the spectrum of fungal disease in amphibians.</title>
        <authorList>
            <person name="Cuomo C.A."/>
            <person name="Farrer R.A."/>
            <person name="James T."/>
            <person name="Longcore J."/>
            <person name="Birren B."/>
        </authorList>
    </citation>
    <scope>NUCLEOTIDE SEQUENCE [LARGE SCALE GENOMIC DNA]</scope>
    <source>
        <strain evidence="1 2">JEL423</strain>
    </source>
</reference>